<evidence type="ECO:0000313" key="2">
    <source>
        <dbReference type="Proteomes" id="UP001149719"/>
    </source>
</evidence>
<evidence type="ECO:0008006" key="3">
    <source>
        <dbReference type="Google" id="ProtNLM"/>
    </source>
</evidence>
<sequence length="140" mass="16569">MYKDNYTSLLPAIKNIGSLSFWQVLGLSSMLSSCHSKHSDYIVLDMARLIEDAFINKRINLFFNDENKPFGFSIYKKSSDNYFEGRIFTDKTILFESIVFPFTSPLKRYRLLKKYYLDNKVPSEKAYLIDFQEEKTRAIW</sequence>
<evidence type="ECO:0000313" key="1">
    <source>
        <dbReference type="EMBL" id="MCZ2720166.1"/>
    </source>
</evidence>
<gene>
    <name evidence="1" type="ORF">O1D97_00540</name>
</gene>
<name>A0ABT4JPE0_9GAMM</name>
<keyword evidence="2" id="KW-1185">Reference proteome</keyword>
<reference evidence="1" key="1">
    <citation type="submission" date="2022-12" db="EMBL/GenBank/DDBJ databases">
        <title>Marinomonas 15G1-11 sp. nov, isolated from marine algae.</title>
        <authorList>
            <person name="Butt M."/>
            <person name="Choi D.G."/>
            <person name="Kim J.M."/>
            <person name="Lee J.K."/>
            <person name="Baek J.H."/>
            <person name="Jeon C.O."/>
        </authorList>
    </citation>
    <scope>NUCLEOTIDE SEQUENCE</scope>
    <source>
        <strain evidence="1">15G1-11</strain>
    </source>
</reference>
<accession>A0ABT4JPE0</accession>
<dbReference type="RefSeq" id="WP_269121845.1">
    <property type="nucleotide sequence ID" value="NZ_JAPUBN010000003.1"/>
</dbReference>
<proteinExistence type="predicted"/>
<organism evidence="1 2">
    <name type="scientific">Marinomonas phaeophyticola</name>
    <dbReference type="NCBI Taxonomy" id="3004091"/>
    <lineage>
        <taxon>Bacteria</taxon>
        <taxon>Pseudomonadati</taxon>
        <taxon>Pseudomonadota</taxon>
        <taxon>Gammaproteobacteria</taxon>
        <taxon>Oceanospirillales</taxon>
        <taxon>Oceanospirillaceae</taxon>
        <taxon>Marinomonas</taxon>
    </lineage>
</organism>
<protein>
    <recommendedName>
        <fullName evidence="3">Lipoprotein</fullName>
    </recommendedName>
</protein>
<dbReference type="Proteomes" id="UP001149719">
    <property type="component" value="Unassembled WGS sequence"/>
</dbReference>
<dbReference type="EMBL" id="JAPUBN010000003">
    <property type="protein sequence ID" value="MCZ2720166.1"/>
    <property type="molecule type" value="Genomic_DNA"/>
</dbReference>
<comment type="caution">
    <text evidence="1">The sequence shown here is derived from an EMBL/GenBank/DDBJ whole genome shotgun (WGS) entry which is preliminary data.</text>
</comment>
<dbReference type="PROSITE" id="PS51257">
    <property type="entry name" value="PROKAR_LIPOPROTEIN"/>
    <property type="match status" value="1"/>
</dbReference>